<evidence type="ECO:0000313" key="3">
    <source>
        <dbReference type="Proteomes" id="UP001595453"/>
    </source>
</evidence>
<dbReference type="RefSeq" id="WP_377125403.1">
    <property type="nucleotide sequence ID" value="NZ_JBHRSD010000025.1"/>
</dbReference>
<organism evidence="2 3">
    <name type="scientific">Pseudoalteromonas fenneropenaei</name>
    <dbReference type="NCBI Taxonomy" id="1737459"/>
    <lineage>
        <taxon>Bacteria</taxon>
        <taxon>Pseudomonadati</taxon>
        <taxon>Pseudomonadota</taxon>
        <taxon>Gammaproteobacteria</taxon>
        <taxon>Alteromonadales</taxon>
        <taxon>Pseudoalteromonadaceae</taxon>
        <taxon>Pseudoalteromonas</taxon>
    </lineage>
</organism>
<feature type="signal peptide" evidence="1">
    <location>
        <begin position="1"/>
        <end position="18"/>
    </location>
</feature>
<keyword evidence="3" id="KW-1185">Reference proteome</keyword>
<keyword evidence="1" id="KW-0732">Signal</keyword>
<feature type="chain" id="PRO_5047145302" evidence="1">
    <location>
        <begin position="19"/>
        <end position="376"/>
    </location>
</feature>
<gene>
    <name evidence="2" type="ORF">ACFOEE_14010</name>
</gene>
<evidence type="ECO:0000313" key="2">
    <source>
        <dbReference type="EMBL" id="MFC3033638.1"/>
    </source>
</evidence>
<dbReference type="Proteomes" id="UP001595453">
    <property type="component" value="Unassembled WGS sequence"/>
</dbReference>
<sequence length="376" mass="41525">MRNLLLWLCSVLALPAVSHTFYSLDTASEQLGQGFELESGMPKEACLNGVWHFQGGSQGDLAYRGAFDSQTMINTIAGSVQGGINLVIFGGSVKFSMRRKVTENNNSAASVVELGYEKGSYNFEQRTVKADYVQLLQTDPAAVRASCGDSFIHNVRLGSKVYLSAKLHFRTKQEYEWFQTKIKIKVLFFKKTITKTKEFLKATENAVYSVQVNTDGGMTPKLAALSAGGAMHCKTDNLDPCIDYAERLFAYLLDGGDYAQDLSDEHLNVLSYEVESYQDSGHYELAAAGSNPIPERYMGLSARLRAVQDMVSDEIERLQAFMAVADTAQDQQYYAARLAERQSQRQSLDTASDYCATLPGTTLCESRIEAAIAQVN</sequence>
<reference evidence="3" key="1">
    <citation type="journal article" date="2019" name="Int. J. Syst. Evol. Microbiol.">
        <title>The Global Catalogue of Microorganisms (GCM) 10K type strain sequencing project: providing services to taxonomists for standard genome sequencing and annotation.</title>
        <authorList>
            <consortium name="The Broad Institute Genomics Platform"/>
            <consortium name="The Broad Institute Genome Sequencing Center for Infectious Disease"/>
            <person name="Wu L."/>
            <person name="Ma J."/>
        </authorList>
    </citation>
    <scope>NUCLEOTIDE SEQUENCE [LARGE SCALE GENOMIC DNA]</scope>
    <source>
        <strain evidence="3">KCTC 42730</strain>
    </source>
</reference>
<dbReference type="EMBL" id="JBHRSD010000025">
    <property type="protein sequence ID" value="MFC3033638.1"/>
    <property type="molecule type" value="Genomic_DNA"/>
</dbReference>
<protein>
    <submittedName>
        <fullName evidence="2">Uncharacterized protein</fullName>
    </submittedName>
</protein>
<accession>A0ABV7CMB2</accession>
<comment type="caution">
    <text evidence="2">The sequence shown here is derived from an EMBL/GenBank/DDBJ whole genome shotgun (WGS) entry which is preliminary data.</text>
</comment>
<name>A0ABV7CMB2_9GAMM</name>
<evidence type="ECO:0000256" key="1">
    <source>
        <dbReference type="SAM" id="SignalP"/>
    </source>
</evidence>
<proteinExistence type="predicted"/>